<dbReference type="SMR" id="A0A482WR40"/>
<reference evidence="5 6" key="1">
    <citation type="journal article" date="2017" name="Gigascience">
        <title>Genome sequence of the small brown planthopper, Laodelphax striatellus.</title>
        <authorList>
            <person name="Zhu J."/>
            <person name="Jiang F."/>
            <person name="Wang X."/>
            <person name="Yang P."/>
            <person name="Bao Y."/>
            <person name="Zhao W."/>
            <person name="Wang W."/>
            <person name="Lu H."/>
            <person name="Wang Q."/>
            <person name="Cui N."/>
            <person name="Li J."/>
            <person name="Chen X."/>
            <person name="Luo L."/>
            <person name="Yu J."/>
            <person name="Kang L."/>
            <person name="Cui F."/>
        </authorList>
    </citation>
    <scope>NUCLEOTIDE SEQUENCE [LARGE SCALE GENOMIC DNA]</scope>
    <source>
        <strain evidence="5">Lst14</strain>
    </source>
</reference>
<dbReference type="InParanoid" id="A0A482WR40"/>
<feature type="compositionally biased region" description="Low complexity" evidence="3">
    <location>
        <begin position="211"/>
        <end position="222"/>
    </location>
</feature>
<feature type="region of interest" description="Disordered" evidence="3">
    <location>
        <begin position="379"/>
        <end position="443"/>
    </location>
</feature>
<dbReference type="CDD" id="cd11400">
    <property type="entry name" value="bHLHzip_Myc"/>
    <property type="match status" value="1"/>
</dbReference>
<dbReference type="InterPro" id="IPR011598">
    <property type="entry name" value="bHLH_dom"/>
</dbReference>
<evidence type="ECO:0000256" key="2">
    <source>
        <dbReference type="SAM" id="Coils"/>
    </source>
</evidence>
<dbReference type="SUPFAM" id="SSF47459">
    <property type="entry name" value="HLH, helix-loop-helix DNA-binding domain"/>
    <property type="match status" value="1"/>
</dbReference>
<evidence type="ECO:0000256" key="3">
    <source>
        <dbReference type="SAM" id="MobiDB-lite"/>
    </source>
</evidence>
<organism evidence="5 6">
    <name type="scientific">Laodelphax striatellus</name>
    <name type="common">Small brown planthopper</name>
    <name type="synonym">Delphax striatella</name>
    <dbReference type="NCBI Taxonomy" id="195883"/>
    <lineage>
        <taxon>Eukaryota</taxon>
        <taxon>Metazoa</taxon>
        <taxon>Ecdysozoa</taxon>
        <taxon>Arthropoda</taxon>
        <taxon>Hexapoda</taxon>
        <taxon>Insecta</taxon>
        <taxon>Pterygota</taxon>
        <taxon>Neoptera</taxon>
        <taxon>Paraneoptera</taxon>
        <taxon>Hemiptera</taxon>
        <taxon>Auchenorrhyncha</taxon>
        <taxon>Fulgoroidea</taxon>
        <taxon>Delphacidae</taxon>
        <taxon>Criomorphinae</taxon>
        <taxon>Laodelphax</taxon>
    </lineage>
</organism>
<feature type="coiled-coil region" evidence="2">
    <location>
        <begin position="645"/>
        <end position="679"/>
    </location>
</feature>
<dbReference type="Gene3D" id="4.10.280.10">
    <property type="entry name" value="Helix-loop-helix DNA-binding domain"/>
    <property type="match status" value="1"/>
</dbReference>
<name>A0A482WR40_LAOST</name>
<evidence type="ECO:0000256" key="1">
    <source>
        <dbReference type="ARBA" id="ARBA00023125"/>
    </source>
</evidence>
<feature type="domain" description="BHLH" evidence="4">
    <location>
        <begin position="596"/>
        <end position="648"/>
    </location>
</feature>
<dbReference type="Proteomes" id="UP000291343">
    <property type="component" value="Unassembled WGS sequence"/>
</dbReference>
<feature type="compositionally biased region" description="Low complexity" evidence="3">
    <location>
        <begin position="126"/>
        <end position="143"/>
    </location>
</feature>
<feature type="region of interest" description="Disordered" evidence="3">
    <location>
        <begin position="211"/>
        <end position="237"/>
    </location>
</feature>
<dbReference type="PROSITE" id="PS50888">
    <property type="entry name" value="BHLH"/>
    <property type="match status" value="1"/>
</dbReference>
<dbReference type="OrthoDB" id="5964374at2759"/>
<sequence length="684" mass="73125">MPMLLSELDSVCEGDLNMMSSLGGLTATADVLAAGSKPFSLDTLDDMFAADWDWMGHVKHEWDDMDELIAAGGVAAEDRLSESPRLSHDCMWSGTCFSDDHRENRTFHDRKFPVKREPADTAVNCSASSNSTSASSNTSRCENNSSIAGSSSASFSTGAIASSSNGVVNSSTLTVTSASNSGCSSSSVSKVSNSNACVINSNNVVNSSMNNSVVSSSSVSSSKGAPVERTTSTTSVSQKQTIQVLSVGGPRRAGVTVQKTVARSLLIKPTKAVSPPSEPAAAPLPVASTPVVTPAPVMSTALPSLPLLPTTVPLPTPVVATAVKRACYQSETPAESEDDPCPLDLPLPSVLLNSFLLDNIKPPQGDLWDDVMAAVEEETAAGLTPETPPPSSKASSDSESCDENSLQPPTTFPMMAPSTPLHSAAASSSSSESPASVVNDDHSYHSSAKYGWQRRLGDLGLQTPSDSEEEIDVVSTFERSSNYSSGRSSTCSSPGSCSDTSTVPEKRNLVAESQELQLAANKLYSEAQRAVSKRLRRTLTTTTKTRGAPRGRPPAKRRLSDDLDDDDTSVTRLPTKKAKAHGGRHKKSRYTEEFGDRRRLHNNMERMRRVDLRNSFEDLRGLVPSLMNKDRAPKVLILQDAANYCTELKIQSKQLSTEVNALKKEQERLRSTVSVLRRSLAAYR</sequence>
<feature type="compositionally biased region" description="Basic residues" evidence="3">
    <location>
        <begin position="574"/>
        <end position="588"/>
    </location>
</feature>
<feature type="compositionally biased region" description="Basic residues" evidence="3">
    <location>
        <begin position="547"/>
        <end position="557"/>
    </location>
</feature>
<dbReference type="SMART" id="SM00353">
    <property type="entry name" value="HLH"/>
    <property type="match status" value="1"/>
</dbReference>
<feature type="compositionally biased region" description="Low complexity" evidence="3">
    <location>
        <begin position="479"/>
        <end position="501"/>
    </location>
</feature>
<accession>A0A482WR40</accession>
<keyword evidence="6" id="KW-1185">Reference proteome</keyword>
<feature type="region of interest" description="Disordered" evidence="3">
    <location>
        <begin position="119"/>
        <end position="143"/>
    </location>
</feature>
<evidence type="ECO:0000259" key="4">
    <source>
        <dbReference type="PROSITE" id="PS50888"/>
    </source>
</evidence>
<dbReference type="AlphaFoldDB" id="A0A482WR40"/>
<dbReference type="EMBL" id="QKKF02027168">
    <property type="protein sequence ID" value="RZF36079.1"/>
    <property type="molecule type" value="Genomic_DNA"/>
</dbReference>
<dbReference type="PANTHER" id="PTHR45851">
    <property type="entry name" value="MYC PROTO-ONCOGENE"/>
    <property type="match status" value="1"/>
</dbReference>
<dbReference type="InterPro" id="IPR002418">
    <property type="entry name" value="Tscrpt_reg_Myc"/>
</dbReference>
<dbReference type="STRING" id="195883.A0A482WR40"/>
<evidence type="ECO:0000313" key="6">
    <source>
        <dbReference type="Proteomes" id="UP000291343"/>
    </source>
</evidence>
<dbReference type="GO" id="GO:0046983">
    <property type="term" value="F:protein dimerization activity"/>
    <property type="evidence" value="ECO:0007669"/>
    <property type="project" value="InterPro"/>
</dbReference>
<keyword evidence="1" id="KW-0238">DNA-binding</keyword>
<dbReference type="FunFam" id="4.10.280.10:FF:000019">
    <property type="entry name" value="Myc proto-oncogene protein"/>
    <property type="match status" value="1"/>
</dbReference>
<feature type="region of interest" description="Disordered" evidence="3">
    <location>
        <begin position="532"/>
        <end position="589"/>
    </location>
</feature>
<gene>
    <name evidence="5" type="ORF">LSTR_LSTR005895</name>
</gene>
<feature type="compositionally biased region" description="Low complexity" evidence="3">
    <location>
        <begin position="416"/>
        <end position="436"/>
    </location>
</feature>
<feature type="region of interest" description="Disordered" evidence="3">
    <location>
        <begin position="476"/>
        <end position="503"/>
    </location>
</feature>
<dbReference type="Pfam" id="PF00010">
    <property type="entry name" value="HLH"/>
    <property type="match status" value="1"/>
</dbReference>
<dbReference type="InterPro" id="IPR050433">
    <property type="entry name" value="Myc_transcription_factors"/>
</dbReference>
<evidence type="ECO:0000313" key="5">
    <source>
        <dbReference type="EMBL" id="RZF36079.1"/>
    </source>
</evidence>
<dbReference type="GO" id="GO:0003700">
    <property type="term" value="F:DNA-binding transcription factor activity"/>
    <property type="evidence" value="ECO:0007669"/>
    <property type="project" value="InterPro"/>
</dbReference>
<comment type="caution">
    <text evidence="5">The sequence shown here is derived from an EMBL/GenBank/DDBJ whole genome shotgun (WGS) entry which is preliminary data.</text>
</comment>
<keyword evidence="2" id="KW-0175">Coiled coil</keyword>
<dbReference type="InterPro" id="IPR036638">
    <property type="entry name" value="HLH_DNA-bd_sf"/>
</dbReference>
<dbReference type="GO" id="GO:0003677">
    <property type="term" value="F:DNA binding"/>
    <property type="evidence" value="ECO:0007669"/>
    <property type="project" value="UniProtKB-KW"/>
</dbReference>
<protein>
    <recommendedName>
        <fullName evidence="4">BHLH domain-containing protein</fullName>
    </recommendedName>
</protein>
<dbReference type="PRINTS" id="PR00044">
    <property type="entry name" value="LEUZIPPRMYC"/>
</dbReference>
<proteinExistence type="predicted"/>